<keyword evidence="1" id="KW-1133">Transmembrane helix</keyword>
<name>A0A7G3B7B7_LUTLO</name>
<keyword evidence="1" id="KW-0812">Transmembrane</keyword>
<evidence type="ECO:0000256" key="1">
    <source>
        <dbReference type="SAM" id="Phobius"/>
    </source>
</evidence>
<feature type="transmembrane region" description="Helical" evidence="1">
    <location>
        <begin position="37"/>
        <end position="56"/>
    </location>
</feature>
<organism evidence="3">
    <name type="scientific">Lutzomyia longipalpis</name>
    <name type="common">Sand fly</name>
    <dbReference type="NCBI Taxonomy" id="7200"/>
    <lineage>
        <taxon>Eukaryota</taxon>
        <taxon>Metazoa</taxon>
        <taxon>Ecdysozoa</taxon>
        <taxon>Arthropoda</taxon>
        <taxon>Hexapoda</taxon>
        <taxon>Insecta</taxon>
        <taxon>Pterygota</taxon>
        <taxon>Neoptera</taxon>
        <taxon>Endopterygota</taxon>
        <taxon>Diptera</taxon>
        <taxon>Nematocera</taxon>
        <taxon>Psychodoidea</taxon>
        <taxon>Psychodidae</taxon>
        <taxon>Lutzomyia</taxon>
        <taxon>Lutzomyia</taxon>
    </lineage>
</organism>
<keyword evidence="1" id="KW-0472">Membrane</keyword>
<reference evidence="3" key="1">
    <citation type="journal article" date="2020" name="BMC">
        <title>Leishmania infection induces a limited differential gene expression in the sand fly midgut.</title>
        <authorList>
            <person name="Coutinho-Abreu I.V."/>
            <person name="Serafim T.D."/>
            <person name="Meneses C."/>
            <person name="Kamhawi S."/>
            <person name="Oliveira F."/>
            <person name="Valenzuela J.G."/>
        </authorList>
    </citation>
    <scope>NUCLEOTIDE SEQUENCE</scope>
    <source>
        <strain evidence="3">Jacobina</strain>
        <tissue evidence="3">Midgut</tissue>
    </source>
</reference>
<proteinExistence type="predicted"/>
<dbReference type="EMBL" id="GITU01011766">
    <property type="protein sequence ID" value="MBC1180469.1"/>
    <property type="molecule type" value="Transcribed_RNA"/>
</dbReference>
<keyword evidence="2" id="KW-0732">Signal</keyword>
<feature type="signal peptide" evidence="2">
    <location>
        <begin position="1"/>
        <end position="19"/>
    </location>
</feature>
<dbReference type="AlphaFoldDB" id="A0A7G3B7B7"/>
<accession>A0A7G3B7B7</accession>
<sequence length="97" mass="12015">MKILLFFAFLLVFFSSSDIRNFGYTFWVFSSIFLNKFNIFCMSFLFASFLFIYINLSCLKFWWLFYWICLSFSLNRCNLNIYFDFYFTTKNSFFFII</sequence>
<evidence type="ECO:0000256" key="2">
    <source>
        <dbReference type="SAM" id="SignalP"/>
    </source>
</evidence>
<feature type="chain" id="PRO_5028821177" evidence="2">
    <location>
        <begin position="20"/>
        <end position="97"/>
    </location>
</feature>
<evidence type="ECO:0000313" key="3">
    <source>
        <dbReference type="EMBL" id="MBC1180469.1"/>
    </source>
</evidence>
<protein>
    <submittedName>
        <fullName evidence="3">Uncharacterized protein</fullName>
    </submittedName>
</protein>